<feature type="transmembrane region" description="Helical" evidence="6">
    <location>
        <begin position="313"/>
        <end position="336"/>
    </location>
</feature>
<dbReference type="AlphaFoldDB" id="A0A2V1DH97"/>
<comment type="subcellular location">
    <subcellularLocation>
        <location evidence="1">Membrane</location>
        <topology evidence="1">Multi-pass membrane protein</topology>
    </subcellularLocation>
</comment>
<dbReference type="OrthoDB" id="6612291at2759"/>
<sequence>MNSLTETTTDEPLTLKPEELNENIRSDANLNLRDGLQQYKKVAHWTIALSSVVCLWGYDLAVVGAVASLDPFQRDFGVFDKIENGKEKWIIPGIWLSLWLAMPSVGQLVGGIVAGPLADRRGRKACMLWGAILITVAVLIIFLANRVPGLDGKRGVFLAGKMLQGIATALLKITTQTWISETAPVCLRGALMTVVPAANLVGQLIGALAVFGVNGIETDFGYLLVLGLQWVFCIAPFLLAFILPESPAYLVRQDRLGEARQSIDRLFAPKNDSEKVLADVVAAEQEERSKHMNAGAITYAECFRGTNLPRTGVVIFANFLPPLFGLPLLTSASYFLQQLGMTSRFSLIFLIIGIIVGFAGNLGSTWTLSHLSRRWLTIYSLLGTAALWAAMGVTGVIPSAAAPEGISKWLAAAFMMLIIFVCGLGCWSSSYTIMSEVSSLRLRAASQSIGGISAYLAAIFTNFVLPFLYNPDQADLKATTGFVFTGTSVIAAVATWAVVPEMRGRSVMEIDHMFESGVKAWRSAAWVDEKGGAGATV</sequence>
<feature type="transmembrane region" description="Helical" evidence="6">
    <location>
        <begin position="89"/>
        <end position="114"/>
    </location>
</feature>
<dbReference type="GO" id="GO:0005351">
    <property type="term" value="F:carbohydrate:proton symporter activity"/>
    <property type="evidence" value="ECO:0007669"/>
    <property type="project" value="TreeGrafter"/>
</dbReference>
<evidence type="ECO:0000256" key="2">
    <source>
        <dbReference type="ARBA" id="ARBA00010992"/>
    </source>
</evidence>
<feature type="transmembrane region" description="Helical" evidence="6">
    <location>
        <begin position="342"/>
        <end position="363"/>
    </location>
</feature>
<dbReference type="InterPro" id="IPR050360">
    <property type="entry name" value="MFS_Sugar_Transporters"/>
</dbReference>
<dbReference type="PROSITE" id="PS50850">
    <property type="entry name" value="MFS"/>
    <property type="match status" value="1"/>
</dbReference>
<accession>A0A2V1DH97</accession>
<dbReference type="PANTHER" id="PTHR48022">
    <property type="entry name" value="PLASTIDIC GLUCOSE TRANSPORTER 4"/>
    <property type="match status" value="1"/>
</dbReference>
<feature type="transmembrane region" description="Helical" evidence="6">
    <location>
        <begin position="185"/>
        <end position="214"/>
    </location>
</feature>
<protein>
    <submittedName>
        <fullName evidence="8">MFS general substrate transporter</fullName>
    </submittedName>
</protein>
<reference evidence="8 9" key="1">
    <citation type="journal article" date="2018" name="Sci. Rep.">
        <title>Comparative genomics provides insights into the lifestyle and reveals functional heterogeneity of dark septate endophytic fungi.</title>
        <authorList>
            <person name="Knapp D.G."/>
            <person name="Nemeth J.B."/>
            <person name="Barry K."/>
            <person name="Hainaut M."/>
            <person name="Henrissat B."/>
            <person name="Johnson J."/>
            <person name="Kuo A."/>
            <person name="Lim J.H.P."/>
            <person name="Lipzen A."/>
            <person name="Nolan M."/>
            <person name="Ohm R.A."/>
            <person name="Tamas L."/>
            <person name="Grigoriev I.V."/>
            <person name="Spatafora J.W."/>
            <person name="Nagy L.G."/>
            <person name="Kovacs G.M."/>
        </authorList>
    </citation>
    <scope>NUCLEOTIDE SEQUENCE [LARGE SCALE GENOMIC DNA]</scope>
    <source>
        <strain evidence="8 9">DSE2036</strain>
    </source>
</reference>
<keyword evidence="3 6" id="KW-0812">Transmembrane</keyword>
<dbReference type="PANTHER" id="PTHR48022:SF41">
    <property type="entry name" value="MAJOR FACILITATOR SUPERFAMILY (MFS) PROFILE DOMAIN-CONTAINING PROTEIN"/>
    <property type="match status" value="1"/>
</dbReference>
<name>A0A2V1DH97_9PLEO</name>
<feature type="transmembrane region" description="Helical" evidence="6">
    <location>
        <begin position="126"/>
        <end position="144"/>
    </location>
</feature>
<dbReference type="Gene3D" id="1.20.1250.20">
    <property type="entry name" value="MFS general substrate transporter like domains"/>
    <property type="match status" value="1"/>
</dbReference>
<feature type="transmembrane region" description="Helical" evidence="6">
    <location>
        <begin position="481"/>
        <end position="499"/>
    </location>
</feature>
<comment type="similarity">
    <text evidence="2">Belongs to the major facilitator superfamily. Sugar transporter (TC 2.A.1.1) family.</text>
</comment>
<keyword evidence="5 6" id="KW-0472">Membrane</keyword>
<dbReference type="InterPro" id="IPR020846">
    <property type="entry name" value="MFS_dom"/>
</dbReference>
<dbReference type="Pfam" id="PF00083">
    <property type="entry name" value="Sugar_tr"/>
    <property type="match status" value="1"/>
</dbReference>
<feature type="domain" description="Major facilitator superfamily (MFS) profile" evidence="7">
    <location>
        <begin position="45"/>
        <end position="503"/>
    </location>
</feature>
<feature type="transmembrane region" description="Helical" evidence="6">
    <location>
        <begin position="42"/>
        <end position="69"/>
    </location>
</feature>
<feature type="transmembrane region" description="Helical" evidence="6">
    <location>
        <begin position="375"/>
        <end position="397"/>
    </location>
</feature>
<proteinExistence type="inferred from homology"/>
<evidence type="ECO:0000256" key="6">
    <source>
        <dbReference type="SAM" id="Phobius"/>
    </source>
</evidence>
<feature type="transmembrane region" description="Helical" evidence="6">
    <location>
        <begin position="448"/>
        <end position="469"/>
    </location>
</feature>
<feature type="transmembrane region" description="Helical" evidence="6">
    <location>
        <begin position="409"/>
        <end position="427"/>
    </location>
</feature>
<evidence type="ECO:0000256" key="5">
    <source>
        <dbReference type="ARBA" id="ARBA00023136"/>
    </source>
</evidence>
<dbReference type="SUPFAM" id="SSF103473">
    <property type="entry name" value="MFS general substrate transporter"/>
    <property type="match status" value="1"/>
</dbReference>
<keyword evidence="9" id="KW-1185">Reference proteome</keyword>
<evidence type="ECO:0000256" key="4">
    <source>
        <dbReference type="ARBA" id="ARBA00022989"/>
    </source>
</evidence>
<evidence type="ECO:0000313" key="8">
    <source>
        <dbReference type="EMBL" id="PVH97325.1"/>
    </source>
</evidence>
<dbReference type="Proteomes" id="UP000244855">
    <property type="component" value="Unassembled WGS sequence"/>
</dbReference>
<dbReference type="EMBL" id="KZ805439">
    <property type="protein sequence ID" value="PVH97325.1"/>
    <property type="molecule type" value="Genomic_DNA"/>
</dbReference>
<evidence type="ECO:0000256" key="3">
    <source>
        <dbReference type="ARBA" id="ARBA00022692"/>
    </source>
</evidence>
<organism evidence="8 9">
    <name type="scientific">Periconia macrospinosa</name>
    <dbReference type="NCBI Taxonomy" id="97972"/>
    <lineage>
        <taxon>Eukaryota</taxon>
        <taxon>Fungi</taxon>
        <taxon>Dikarya</taxon>
        <taxon>Ascomycota</taxon>
        <taxon>Pezizomycotina</taxon>
        <taxon>Dothideomycetes</taxon>
        <taxon>Pleosporomycetidae</taxon>
        <taxon>Pleosporales</taxon>
        <taxon>Massarineae</taxon>
        <taxon>Periconiaceae</taxon>
        <taxon>Periconia</taxon>
    </lineage>
</organism>
<keyword evidence="4 6" id="KW-1133">Transmembrane helix</keyword>
<evidence type="ECO:0000259" key="7">
    <source>
        <dbReference type="PROSITE" id="PS50850"/>
    </source>
</evidence>
<evidence type="ECO:0000313" key="9">
    <source>
        <dbReference type="Proteomes" id="UP000244855"/>
    </source>
</evidence>
<feature type="transmembrane region" description="Helical" evidence="6">
    <location>
        <begin position="220"/>
        <end position="243"/>
    </location>
</feature>
<dbReference type="InterPro" id="IPR036259">
    <property type="entry name" value="MFS_trans_sf"/>
</dbReference>
<evidence type="ECO:0000256" key="1">
    <source>
        <dbReference type="ARBA" id="ARBA00004141"/>
    </source>
</evidence>
<dbReference type="GO" id="GO:0016020">
    <property type="term" value="C:membrane"/>
    <property type="evidence" value="ECO:0007669"/>
    <property type="project" value="UniProtKB-SubCell"/>
</dbReference>
<gene>
    <name evidence="8" type="ORF">DM02DRAFT_86195</name>
</gene>
<dbReference type="InterPro" id="IPR005828">
    <property type="entry name" value="MFS_sugar_transport-like"/>
</dbReference>